<accession>A0A225UWP7</accession>
<comment type="caution">
    <text evidence="2">The sequence shown here is derived from an EMBL/GenBank/DDBJ whole genome shotgun (WGS) entry which is preliminary data.</text>
</comment>
<evidence type="ECO:0000256" key="1">
    <source>
        <dbReference type="SAM" id="MobiDB-lite"/>
    </source>
</evidence>
<protein>
    <submittedName>
        <fullName evidence="2">Uncharacterized protein</fullName>
    </submittedName>
</protein>
<feature type="region of interest" description="Disordered" evidence="1">
    <location>
        <begin position="1"/>
        <end position="117"/>
    </location>
</feature>
<evidence type="ECO:0000313" key="2">
    <source>
        <dbReference type="EMBL" id="OWY97453.1"/>
    </source>
</evidence>
<name>A0A225UWP7_9STRA</name>
<gene>
    <name evidence="2" type="ORF">PHMEG_00032007</name>
</gene>
<sequence length="372" mass="40415">MAGIGDEQDQGEDSGFFGRPRDGQDGDDTESEERHVEVQSEGERLEAETRNRGRGRTGTETEGPGGVRPRPSQREEEMTEQSRFSLARTAAGRGAARREMVNEVWTNEEKEKEDDKTVEIKAEIGAVKAEVPDTDVQSLKLDPQGIERFSKEEVSWKGAEDGTNYEKAAKEEPAQTSGGFIPRYSGSESRRSDRPEFSWSRSHSREIESFAGQQLVGGVASSKVVSGSSADKTDAYRSLYGVGGGKSMGTVGPPNKRLDKPRGTGVDRKGIRCQIYRLLHSATRWLTWRKSFAGQQLVGGVASSKVVSGSSADKTDAYRSLAGQATGNLSGHQGNSLSNLPSIAFSNTVAHVVKSLPQFFSDSATVEKTRLF</sequence>
<feature type="compositionally biased region" description="Basic and acidic residues" evidence="1">
    <location>
        <begin position="96"/>
        <end position="117"/>
    </location>
</feature>
<keyword evidence="3" id="KW-1185">Reference proteome</keyword>
<feature type="region of interest" description="Disordered" evidence="1">
    <location>
        <begin position="152"/>
        <end position="201"/>
    </location>
</feature>
<dbReference type="AlphaFoldDB" id="A0A225UWP7"/>
<organism evidence="2 3">
    <name type="scientific">Phytophthora megakarya</name>
    <dbReference type="NCBI Taxonomy" id="4795"/>
    <lineage>
        <taxon>Eukaryota</taxon>
        <taxon>Sar</taxon>
        <taxon>Stramenopiles</taxon>
        <taxon>Oomycota</taxon>
        <taxon>Peronosporomycetes</taxon>
        <taxon>Peronosporales</taxon>
        <taxon>Peronosporaceae</taxon>
        <taxon>Phytophthora</taxon>
    </lineage>
</organism>
<dbReference type="Proteomes" id="UP000198211">
    <property type="component" value="Unassembled WGS sequence"/>
</dbReference>
<dbReference type="EMBL" id="NBNE01010438">
    <property type="protein sequence ID" value="OWY97453.1"/>
    <property type="molecule type" value="Genomic_DNA"/>
</dbReference>
<feature type="compositionally biased region" description="Acidic residues" evidence="1">
    <location>
        <begin position="1"/>
        <end position="12"/>
    </location>
</feature>
<proteinExistence type="predicted"/>
<evidence type="ECO:0000313" key="3">
    <source>
        <dbReference type="Proteomes" id="UP000198211"/>
    </source>
</evidence>
<feature type="compositionally biased region" description="Basic and acidic residues" evidence="1">
    <location>
        <begin position="32"/>
        <end position="51"/>
    </location>
</feature>
<reference evidence="3" key="1">
    <citation type="submission" date="2017-03" db="EMBL/GenBank/DDBJ databases">
        <title>Phytopthora megakarya and P. palmivora, two closely related causual agents of cacao black pod achieved similar genome size and gene model numbers by different mechanisms.</title>
        <authorList>
            <person name="Ali S."/>
            <person name="Shao J."/>
            <person name="Larry D.J."/>
            <person name="Kronmiller B."/>
            <person name="Shen D."/>
            <person name="Strem M.D."/>
            <person name="Melnick R.L."/>
            <person name="Guiltinan M.J."/>
            <person name="Tyler B.M."/>
            <person name="Meinhardt L.W."/>
            <person name="Bailey B.A."/>
        </authorList>
    </citation>
    <scope>NUCLEOTIDE SEQUENCE [LARGE SCALE GENOMIC DNA]</scope>
    <source>
        <strain evidence="3">zdho120</strain>
    </source>
</reference>